<dbReference type="AlphaFoldDB" id="A0A4Y7LK28"/>
<dbReference type="STRING" id="3469.A0A4Y7LK28"/>
<evidence type="ECO:0000313" key="10">
    <source>
        <dbReference type="EMBL" id="RZC84970.1"/>
    </source>
</evidence>
<comment type="subcellular location">
    <subcellularLocation>
        <location evidence="1">Membrane</location>
        <topology evidence="1">Multi-pass membrane protein</topology>
    </subcellularLocation>
</comment>
<feature type="transmembrane region" description="Helical" evidence="8">
    <location>
        <begin position="317"/>
        <end position="344"/>
    </location>
</feature>
<accession>A0A4Y7LK28</accession>
<name>A0A4Y7LK28_PAPSO</name>
<evidence type="ECO:0000313" key="11">
    <source>
        <dbReference type="Proteomes" id="UP000316621"/>
    </source>
</evidence>
<keyword evidence="5 8" id="KW-1133">Transmembrane helix</keyword>
<evidence type="ECO:0000259" key="9">
    <source>
        <dbReference type="Pfam" id="PF13813"/>
    </source>
</evidence>
<evidence type="ECO:0000256" key="1">
    <source>
        <dbReference type="ARBA" id="ARBA00004141"/>
    </source>
</evidence>
<dbReference type="Gramene" id="RZC84970">
    <property type="protein sequence ID" value="RZC84970"/>
    <property type="gene ID" value="C5167_047754"/>
</dbReference>
<feature type="transmembrane region" description="Helical" evidence="8">
    <location>
        <begin position="123"/>
        <end position="143"/>
    </location>
</feature>
<evidence type="ECO:0000256" key="3">
    <source>
        <dbReference type="ARBA" id="ARBA00022679"/>
    </source>
</evidence>
<comment type="similarity">
    <text evidence="2">Belongs to the wax synthase family.</text>
</comment>
<feature type="transmembrane region" description="Helical" evidence="8">
    <location>
        <begin position="15"/>
        <end position="35"/>
    </location>
</feature>
<proteinExistence type="inferred from homology"/>
<keyword evidence="11" id="KW-1185">Reference proteome</keyword>
<keyword evidence="4 8" id="KW-0812">Transmembrane</keyword>
<dbReference type="InterPro" id="IPR032805">
    <property type="entry name" value="Wax_synthase_dom"/>
</dbReference>
<feature type="transmembrane region" description="Helical" evidence="8">
    <location>
        <begin position="202"/>
        <end position="219"/>
    </location>
</feature>
<feature type="transmembrane region" description="Helical" evidence="8">
    <location>
        <begin position="424"/>
        <end position="442"/>
    </location>
</feature>
<keyword evidence="3" id="KW-0808">Transferase</keyword>
<dbReference type="PANTHER" id="PTHR31595">
    <property type="entry name" value="LONG-CHAIN-ALCOHOL O-FATTY-ACYLTRANSFERASE 3-RELATED"/>
    <property type="match status" value="1"/>
</dbReference>
<sequence>MAEFGNGEFAWFIKVWFTIYSSLTYCYFMCGNIPIGIPRLLSILPIIYIFIILPLNLSSVHLSVSAGFCISWLASFKLILLSFDAGPLSFNLPLVRFLAIGSLPINIKQSKPSSSSSGHIQGLYYYAAQVVFLGLVLYTYWYFEQCNYKPNFMVMNLLYLFHLCFMLEPILVMSSAVWFTIYSSLTYCYFMCGNIPIGIPRLLSILPIIYIFIILPLNLSSVHLSVSAGFCISWLASFKLILLSFDAGPLSFNLPLVHFLAIGSLPINIKQSKPSSSSSGHIQGLYYYAAQVVFLGLVLYTYWYFEQCNYKPNFMVMNLLYLFHLCFMLEPILVMSSALARLLFDLDVEPPFGNCVFLSTSFHDFWGRRWNLMVSSILKSIVYKPLRRIFKKSWGIYIAIVATFLVSGLMHELLFFYMCREQPCWDVLCYLILQGICLAMEIKVKRVWNGKWQLNPWISAPLLYVFLITSDSLLLFPAFERLRVEIIVIEEIANFTKLLKDVLVNTKVQLSSAAGP</sequence>
<dbReference type="Pfam" id="PF13813">
    <property type="entry name" value="MBOAT_2"/>
    <property type="match status" value="1"/>
</dbReference>
<dbReference type="GO" id="GO:0016020">
    <property type="term" value="C:membrane"/>
    <property type="evidence" value="ECO:0007669"/>
    <property type="project" value="UniProtKB-SubCell"/>
</dbReference>
<dbReference type="InterPro" id="IPR044851">
    <property type="entry name" value="Wax_synthase"/>
</dbReference>
<organism evidence="10 11">
    <name type="scientific">Papaver somniferum</name>
    <name type="common">Opium poppy</name>
    <dbReference type="NCBI Taxonomy" id="3469"/>
    <lineage>
        <taxon>Eukaryota</taxon>
        <taxon>Viridiplantae</taxon>
        <taxon>Streptophyta</taxon>
        <taxon>Embryophyta</taxon>
        <taxon>Tracheophyta</taxon>
        <taxon>Spermatophyta</taxon>
        <taxon>Magnoliopsida</taxon>
        <taxon>Ranunculales</taxon>
        <taxon>Papaveraceae</taxon>
        <taxon>Papaveroideae</taxon>
        <taxon>Papaver</taxon>
    </lineage>
</organism>
<feature type="transmembrane region" description="Helical" evidence="8">
    <location>
        <begin position="285"/>
        <end position="305"/>
    </location>
</feature>
<evidence type="ECO:0000256" key="4">
    <source>
        <dbReference type="ARBA" id="ARBA00022692"/>
    </source>
</evidence>
<reference evidence="10 11" key="1">
    <citation type="journal article" date="2018" name="Science">
        <title>The opium poppy genome and morphinan production.</title>
        <authorList>
            <person name="Guo L."/>
            <person name="Winzer T."/>
            <person name="Yang X."/>
            <person name="Li Y."/>
            <person name="Ning Z."/>
            <person name="He Z."/>
            <person name="Teodor R."/>
            <person name="Lu Y."/>
            <person name="Bowser T.A."/>
            <person name="Graham I.A."/>
            <person name="Ye K."/>
        </authorList>
    </citation>
    <scope>NUCLEOTIDE SEQUENCE [LARGE SCALE GENOMIC DNA]</scope>
    <source>
        <strain evidence="11">cv. HN1</strain>
        <tissue evidence="10">Leaves</tissue>
    </source>
</reference>
<evidence type="ECO:0000256" key="6">
    <source>
        <dbReference type="ARBA" id="ARBA00023136"/>
    </source>
</evidence>
<dbReference type="Proteomes" id="UP000316621">
    <property type="component" value="Chromosome 11"/>
</dbReference>
<keyword evidence="6 8" id="KW-0472">Membrane</keyword>
<protein>
    <recommendedName>
        <fullName evidence="9">Wax synthase domain-containing protein</fullName>
    </recommendedName>
</protein>
<dbReference type="PANTHER" id="PTHR31595:SF77">
    <property type="entry name" value="ACYL-COA--STEROL O-ACYLTRANSFERASE 1-LIKE"/>
    <property type="match status" value="1"/>
</dbReference>
<dbReference type="GO" id="GO:0008374">
    <property type="term" value="F:O-acyltransferase activity"/>
    <property type="evidence" value="ECO:0007669"/>
    <property type="project" value="InterPro"/>
</dbReference>
<feature type="transmembrane region" description="Helical" evidence="8">
    <location>
        <begin position="394"/>
        <end position="417"/>
    </location>
</feature>
<dbReference type="EMBL" id="CM010725">
    <property type="protein sequence ID" value="RZC84970.1"/>
    <property type="molecule type" value="Genomic_DNA"/>
</dbReference>
<gene>
    <name evidence="10" type="ORF">C5167_047754</name>
</gene>
<dbReference type="GO" id="GO:0006629">
    <property type="term" value="P:lipid metabolic process"/>
    <property type="evidence" value="ECO:0007669"/>
    <property type="project" value="InterPro"/>
</dbReference>
<feature type="transmembrane region" description="Helical" evidence="8">
    <location>
        <begin position="158"/>
        <end position="181"/>
    </location>
</feature>
<keyword evidence="7" id="KW-0012">Acyltransferase</keyword>
<evidence type="ECO:0000256" key="2">
    <source>
        <dbReference type="ARBA" id="ARBA00007282"/>
    </source>
</evidence>
<evidence type="ECO:0000256" key="5">
    <source>
        <dbReference type="ARBA" id="ARBA00022989"/>
    </source>
</evidence>
<evidence type="ECO:0000256" key="8">
    <source>
        <dbReference type="SAM" id="Phobius"/>
    </source>
</evidence>
<evidence type="ECO:0000256" key="7">
    <source>
        <dbReference type="ARBA" id="ARBA00023315"/>
    </source>
</evidence>
<feature type="domain" description="Wax synthase" evidence="9">
    <location>
        <begin position="350"/>
        <end position="429"/>
    </location>
</feature>
<feature type="transmembrane region" description="Helical" evidence="8">
    <location>
        <begin position="462"/>
        <end position="479"/>
    </location>
</feature>